<reference evidence="2 3" key="1">
    <citation type="submission" date="2018-04" db="EMBL/GenBank/DDBJ databases">
        <title>Genomic Encyclopedia of Type Strains, Phase IV (KMG-IV): sequencing the most valuable type-strain genomes for metagenomic binning, comparative biology and taxonomic classification.</title>
        <authorList>
            <person name="Goeker M."/>
        </authorList>
    </citation>
    <scope>NUCLEOTIDE SEQUENCE [LARGE SCALE GENOMIC DNA]</scope>
    <source>
        <strain evidence="2 3">DSM 7138</strain>
    </source>
</reference>
<evidence type="ECO:0000313" key="2">
    <source>
        <dbReference type="EMBL" id="PTM97570.1"/>
    </source>
</evidence>
<keyword evidence="2" id="KW-0808">Transferase</keyword>
<evidence type="ECO:0000259" key="1">
    <source>
        <dbReference type="Pfam" id="PF04230"/>
    </source>
</evidence>
<comment type="caution">
    <text evidence="2">The sequence shown here is derived from an EMBL/GenBank/DDBJ whole genome shotgun (WGS) entry which is preliminary data.</text>
</comment>
<accession>A0A2T5BF13</accession>
<dbReference type="InterPro" id="IPR007345">
    <property type="entry name" value="Polysacch_pyruvyl_Trfase"/>
</dbReference>
<dbReference type="Proteomes" id="UP000241247">
    <property type="component" value="Unassembled WGS sequence"/>
</dbReference>
<organism evidence="2 3">
    <name type="scientific">Mycoplana dimorpha</name>
    <dbReference type="NCBI Taxonomy" id="28320"/>
    <lineage>
        <taxon>Bacteria</taxon>
        <taxon>Pseudomonadati</taxon>
        <taxon>Pseudomonadota</taxon>
        <taxon>Alphaproteobacteria</taxon>
        <taxon>Hyphomicrobiales</taxon>
        <taxon>Rhizobiaceae</taxon>
        <taxon>Mycoplana</taxon>
    </lineage>
</organism>
<evidence type="ECO:0000313" key="3">
    <source>
        <dbReference type="Proteomes" id="UP000241247"/>
    </source>
</evidence>
<dbReference type="GO" id="GO:0016740">
    <property type="term" value="F:transferase activity"/>
    <property type="evidence" value="ECO:0007669"/>
    <property type="project" value="UniProtKB-KW"/>
</dbReference>
<sequence length="289" mass="31777">MANPSEAEQARFDGKTVNLYHWTPPEGDGCGNFGDELSPMLVRRILDNSGFGSVAVEPAAPDRPRLLAVGSILQQARDGDVVWGAGVNGKSWPKRLAKVRSLRVAAVRGPLTRGVLRRFGLEAPDVFGDPGLLFPGLFHLEIAQAMPAVRQRYGVPDIVYIPNLNDERFLPERLGSPSRHVTVLSPRISPVEMAAIIAQSSLVISSSLHGMVLADAYGIPCRAHLSAFEPIFKYLDYFQGVGRFNYAFHLSIDDALRAADLPRPVFDRHALLEAFPYEAIGLERRVTLR</sequence>
<dbReference type="RefSeq" id="WP_108001835.1">
    <property type="nucleotide sequence ID" value="NZ_JBHEEX010000001.1"/>
</dbReference>
<dbReference type="Pfam" id="PF04230">
    <property type="entry name" value="PS_pyruv_trans"/>
    <property type="match status" value="1"/>
</dbReference>
<dbReference type="OrthoDB" id="9803627at2"/>
<protein>
    <submittedName>
        <fullName evidence="2">Pyruvyl transferase</fullName>
    </submittedName>
</protein>
<keyword evidence="3" id="KW-1185">Reference proteome</keyword>
<dbReference type="AlphaFoldDB" id="A0A2T5BF13"/>
<proteinExistence type="predicted"/>
<gene>
    <name evidence="2" type="ORF">C7449_102444</name>
</gene>
<dbReference type="EMBL" id="PZZZ01000002">
    <property type="protein sequence ID" value="PTM97570.1"/>
    <property type="molecule type" value="Genomic_DNA"/>
</dbReference>
<name>A0A2T5BF13_MYCDI</name>
<feature type="domain" description="Polysaccharide pyruvyl transferase" evidence="1">
    <location>
        <begin position="32"/>
        <end position="222"/>
    </location>
</feature>